<organism evidence="1 2">
    <name type="scientific">Streptomyces europaeiscabiei</name>
    <dbReference type="NCBI Taxonomy" id="146819"/>
    <lineage>
        <taxon>Bacteria</taxon>
        <taxon>Bacillati</taxon>
        <taxon>Actinomycetota</taxon>
        <taxon>Actinomycetes</taxon>
        <taxon>Kitasatosporales</taxon>
        <taxon>Streptomycetaceae</taxon>
        <taxon>Streptomyces</taxon>
    </lineage>
</organism>
<reference evidence="1 2" key="1">
    <citation type="journal article" date="2023" name="Microb. Genom.">
        <title>Mesoterricola silvestris gen. nov., sp. nov., Mesoterricola sediminis sp. nov., Geothrix oryzae sp. nov., Geothrix edaphica sp. nov., Geothrix rubra sp. nov., and Geothrix limicola sp. nov., six novel members of Acidobacteriota isolated from soils.</title>
        <authorList>
            <person name="Weisberg A.J."/>
            <person name="Pearce E."/>
            <person name="Kramer C.G."/>
            <person name="Chang J.H."/>
            <person name="Clarke C.R."/>
        </authorList>
    </citation>
    <scope>NUCLEOTIDE SEQUENCE [LARGE SCALE GENOMIC DNA]</scope>
    <source>
        <strain evidence="1 2">ID09-01A</strain>
    </source>
</reference>
<name>A0ABU4NQV4_9ACTN</name>
<comment type="caution">
    <text evidence="1">The sequence shown here is derived from an EMBL/GenBank/DDBJ whole genome shotgun (WGS) entry which is preliminary data.</text>
</comment>
<keyword evidence="2" id="KW-1185">Reference proteome</keyword>
<dbReference type="Proteomes" id="UP001271274">
    <property type="component" value="Unassembled WGS sequence"/>
</dbReference>
<gene>
    <name evidence="1" type="ORF">PV662_31390</name>
</gene>
<dbReference type="EMBL" id="JARAYU010000013">
    <property type="protein sequence ID" value="MDX3704179.1"/>
    <property type="molecule type" value="Genomic_DNA"/>
</dbReference>
<dbReference type="RefSeq" id="WP_319063078.1">
    <property type="nucleotide sequence ID" value="NZ_JARAYT010000014.1"/>
</dbReference>
<proteinExistence type="predicted"/>
<evidence type="ECO:0000313" key="1">
    <source>
        <dbReference type="EMBL" id="MDX3704179.1"/>
    </source>
</evidence>
<protein>
    <submittedName>
        <fullName evidence="1">Uncharacterized protein</fullName>
    </submittedName>
</protein>
<sequence length="41" mass="4534">MARWPGGPVVRWRGGAVALESIDRASTFDVTVKEAYKLKKS</sequence>
<accession>A0ABU4NQV4</accession>
<evidence type="ECO:0000313" key="2">
    <source>
        <dbReference type="Proteomes" id="UP001271274"/>
    </source>
</evidence>